<dbReference type="GO" id="GO:0046872">
    <property type="term" value="F:metal ion binding"/>
    <property type="evidence" value="ECO:0007669"/>
    <property type="project" value="UniProtKB-KW"/>
</dbReference>
<keyword evidence="1" id="KW-0479">Metal-binding</keyword>
<sequence>MDSQQRQTRIAMRDVFYNEHCLVQAAAMRAALHLIPSYPENKSLAVIDYGCSQGANAIEPMKTIVSSLQDGANANLLFEDTPWNDWSTLAKTINDSTATLSKTDRNVQVFPVLIPVGFYNQVAPSQTVDIGFSWSSFNYLESQPVFRLDPAASPADFVAARQKAFAPAAHKDLIKLLKLRAAEIRENGYLVAAIGGQQPASDSRPTNTGFAPLQAAMIKMVGTGRMSATELAQFALFPSHERTPEEIRAVLEVPEVASLWEVEVLESKLIVHPAWDTYQSAVEAAADDEVKKAAAARDYAQATVRNLVSSSGWFWLETLKKNRGSDWKNGEALLEELTQTAVQECVERFKDVKVEIWYTYLRLKRKSR</sequence>
<evidence type="ECO:0000313" key="4">
    <source>
        <dbReference type="Proteomes" id="UP000813385"/>
    </source>
</evidence>
<dbReference type="OrthoDB" id="1523883at2759"/>
<dbReference type="InterPro" id="IPR029063">
    <property type="entry name" value="SAM-dependent_MTases_sf"/>
</dbReference>
<dbReference type="GO" id="GO:0008168">
    <property type="term" value="F:methyltransferase activity"/>
    <property type="evidence" value="ECO:0007669"/>
    <property type="project" value="UniProtKB-KW"/>
</dbReference>
<keyword evidence="3" id="KW-0808">Transferase</keyword>
<protein>
    <submittedName>
        <fullName evidence="3">S-adenosyl-L-methionine-dependent methyltransferase</fullName>
    </submittedName>
</protein>
<dbReference type="Pfam" id="PF03492">
    <property type="entry name" value="Methyltransf_7"/>
    <property type="match status" value="1"/>
</dbReference>
<dbReference type="AlphaFoldDB" id="A0A8K0TFM7"/>
<dbReference type="PANTHER" id="PTHR31009">
    <property type="entry name" value="S-ADENOSYL-L-METHIONINE:CARBOXYL METHYLTRANSFERASE FAMILY PROTEIN"/>
    <property type="match status" value="1"/>
</dbReference>
<organism evidence="3 4">
    <name type="scientific">Plectosphaerella cucumerina</name>
    <dbReference type="NCBI Taxonomy" id="40658"/>
    <lineage>
        <taxon>Eukaryota</taxon>
        <taxon>Fungi</taxon>
        <taxon>Dikarya</taxon>
        <taxon>Ascomycota</taxon>
        <taxon>Pezizomycotina</taxon>
        <taxon>Sordariomycetes</taxon>
        <taxon>Hypocreomycetidae</taxon>
        <taxon>Glomerellales</taxon>
        <taxon>Plectosphaerellaceae</taxon>
        <taxon>Plectosphaerella</taxon>
    </lineage>
</organism>
<comment type="caution">
    <text evidence="3">The sequence shown here is derived from an EMBL/GenBank/DDBJ whole genome shotgun (WGS) entry which is preliminary data.</text>
</comment>
<dbReference type="SUPFAM" id="SSF53335">
    <property type="entry name" value="S-adenosyl-L-methionine-dependent methyltransferases"/>
    <property type="match status" value="1"/>
</dbReference>
<proteinExistence type="predicted"/>
<keyword evidence="4" id="KW-1185">Reference proteome</keyword>
<keyword evidence="2" id="KW-0460">Magnesium</keyword>
<dbReference type="EMBL" id="JAGPXD010000004">
    <property type="protein sequence ID" value="KAH7359311.1"/>
    <property type="molecule type" value="Genomic_DNA"/>
</dbReference>
<dbReference type="GO" id="GO:0032259">
    <property type="term" value="P:methylation"/>
    <property type="evidence" value="ECO:0007669"/>
    <property type="project" value="UniProtKB-KW"/>
</dbReference>
<accession>A0A8K0TFM7</accession>
<dbReference type="InterPro" id="IPR042086">
    <property type="entry name" value="MeTrfase_capping"/>
</dbReference>
<evidence type="ECO:0000256" key="1">
    <source>
        <dbReference type="ARBA" id="ARBA00022723"/>
    </source>
</evidence>
<dbReference type="Proteomes" id="UP000813385">
    <property type="component" value="Unassembled WGS sequence"/>
</dbReference>
<dbReference type="Gene3D" id="3.40.50.150">
    <property type="entry name" value="Vaccinia Virus protein VP39"/>
    <property type="match status" value="1"/>
</dbReference>
<dbReference type="InterPro" id="IPR005299">
    <property type="entry name" value="MeTrfase_7"/>
</dbReference>
<evidence type="ECO:0000256" key="2">
    <source>
        <dbReference type="ARBA" id="ARBA00022842"/>
    </source>
</evidence>
<dbReference type="Gene3D" id="1.10.1200.270">
    <property type="entry name" value="Methyltransferase, alpha-helical capping domain"/>
    <property type="match status" value="1"/>
</dbReference>
<keyword evidence="3" id="KW-0489">Methyltransferase</keyword>
<gene>
    <name evidence="3" type="ORF">B0T11DRAFT_114140</name>
</gene>
<evidence type="ECO:0000313" key="3">
    <source>
        <dbReference type="EMBL" id="KAH7359311.1"/>
    </source>
</evidence>
<reference evidence="3" key="1">
    <citation type="journal article" date="2021" name="Nat. Commun.">
        <title>Genetic determinants of endophytism in the Arabidopsis root mycobiome.</title>
        <authorList>
            <person name="Mesny F."/>
            <person name="Miyauchi S."/>
            <person name="Thiergart T."/>
            <person name="Pickel B."/>
            <person name="Atanasova L."/>
            <person name="Karlsson M."/>
            <person name="Huettel B."/>
            <person name="Barry K.W."/>
            <person name="Haridas S."/>
            <person name="Chen C."/>
            <person name="Bauer D."/>
            <person name="Andreopoulos W."/>
            <person name="Pangilinan J."/>
            <person name="LaButti K."/>
            <person name="Riley R."/>
            <person name="Lipzen A."/>
            <person name="Clum A."/>
            <person name="Drula E."/>
            <person name="Henrissat B."/>
            <person name="Kohler A."/>
            <person name="Grigoriev I.V."/>
            <person name="Martin F.M."/>
            <person name="Hacquard S."/>
        </authorList>
    </citation>
    <scope>NUCLEOTIDE SEQUENCE</scope>
    <source>
        <strain evidence="3">MPI-CAGE-AT-0016</strain>
    </source>
</reference>
<name>A0A8K0TFM7_9PEZI</name>